<evidence type="ECO:0000256" key="1">
    <source>
        <dbReference type="SAM" id="MobiDB-lite"/>
    </source>
</evidence>
<reference evidence="4 5" key="1">
    <citation type="journal article" date="2014" name="Curr. Microbiol.">
        <title>Spirosoma radiotolerans sp. nov., a gamma-radiation-resistant bacterium isolated from gamma ray-irradiated soil.</title>
        <authorList>
            <person name="Lee J.J."/>
            <person name="Srinivasan S."/>
            <person name="Lim S."/>
            <person name="Joe M."/>
            <person name="Im S."/>
            <person name="Bae S.I."/>
            <person name="Park K.R."/>
            <person name="Han J.H."/>
            <person name="Park S.H."/>
            <person name="Joo B.M."/>
            <person name="Park S.J."/>
            <person name="Kim M.K."/>
        </authorList>
    </citation>
    <scope>NUCLEOTIDE SEQUENCE [LARGE SCALE GENOMIC DNA]</scope>
    <source>
        <strain evidence="4 5">DG5A</strain>
    </source>
</reference>
<evidence type="ECO:0000313" key="5">
    <source>
        <dbReference type="Proteomes" id="UP000033054"/>
    </source>
</evidence>
<name>A0A0E3V8N3_9BACT</name>
<feature type="compositionally biased region" description="Low complexity" evidence="1">
    <location>
        <begin position="149"/>
        <end position="164"/>
    </location>
</feature>
<accession>A0A0E3V8N3</accession>
<organism evidence="4 5">
    <name type="scientific">Spirosoma radiotolerans</name>
    <dbReference type="NCBI Taxonomy" id="1379870"/>
    <lineage>
        <taxon>Bacteria</taxon>
        <taxon>Pseudomonadati</taxon>
        <taxon>Bacteroidota</taxon>
        <taxon>Cytophagia</taxon>
        <taxon>Cytophagales</taxon>
        <taxon>Cytophagaceae</taxon>
        <taxon>Spirosoma</taxon>
    </lineage>
</organism>
<protein>
    <submittedName>
        <fullName evidence="4">Uncharacterized protein</fullName>
    </submittedName>
</protein>
<sequence length="455" mass="48948">MPKVAYLGVVSLCMSASLTLAQNANQAAVDTLTKDVAIAVFAGISQPKAQEIYTQLLECSDGCDPQQVIRGVGSWDQVGAKMQELAMLKNTAAFVAMSPAEANTAIRKQLAQFYAKYKSDKNYGKPLSPAVQAQILAKVDGLLPPAAAPEPSAQTADKPAASDAAADDETGITPEALQLSQLERQKKEAEGKQLWMMILGALAGLVVGAGAVYLLAYRALKNEVDRLTDENGKLSRQNDSLLRSKPANEPRPTNEPRQPQGDLRQKASAYDAIITELGTNNPLVAIQQLKQQAAQPTPPPAPRVRSGEPVIETGSITDPMPVLTQPIAPPAAPIAVPPTPVEAPAPARSEVVYFPPPDPTGQFDSQQKSGTLSPESAYRFSINASNPSVASFRFEAEPGRVARFLTYRNYMIEPACDSENSYTSTHTRIVMRRDGEAVLENGVWRVKTKALIRYE</sequence>
<feature type="region of interest" description="Disordered" evidence="1">
    <location>
        <begin position="230"/>
        <end position="266"/>
    </location>
</feature>
<keyword evidence="2" id="KW-0812">Transmembrane</keyword>
<dbReference type="EMBL" id="CP010429">
    <property type="protein sequence ID" value="AKD56451.1"/>
    <property type="molecule type" value="Genomic_DNA"/>
</dbReference>
<keyword evidence="2" id="KW-1133">Transmembrane helix</keyword>
<dbReference type="PATRIC" id="fig|1379870.5.peg.3811"/>
<evidence type="ECO:0000256" key="2">
    <source>
        <dbReference type="SAM" id="Phobius"/>
    </source>
</evidence>
<keyword evidence="3" id="KW-0732">Signal</keyword>
<dbReference type="STRING" id="1379870.SD10_17590"/>
<dbReference type="RefSeq" id="WP_046575512.1">
    <property type="nucleotide sequence ID" value="NZ_CP010429.1"/>
</dbReference>
<feature type="chain" id="PRO_5002413702" evidence="3">
    <location>
        <begin position="22"/>
        <end position="455"/>
    </location>
</feature>
<proteinExistence type="predicted"/>
<feature type="signal peptide" evidence="3">
    <location>
        <begin position="1"/>
        <end position="21"/>
    </location>
</feature>
<evidence type="ECO:0000313" key="4">
    <source>
        <dbReference type="EMBL" id="AKD56451.1"/>
    </source>
</evidence>
<gene>
    <name evidence="4" type="ORF">SD10_17590</name>
</gene>
<dbReference type="OrthoDB" id="922985at2"/>
<feature type="transmembrane region" description="Helical" evidence="2">
    <location>
        <begin position="194"/>
        <end position="216"/>
    </location>
</feature>
<evidence type="ECO:0000256" key="3">
    <source>
        <dbReference type="SAM" id="SignalP"/>
    </source>
</evidence>
<dbReference type="HOGENOM" id="CLU_595671_0_0_10"/>
<dbReference type="Proteomes" id="UP000033054">
    <property type="component" value="Chromosome"/>
</dbReference>
<feature type="region of interest" description="Disordered" evidence="1">
    <location>
        <begin position="146"/>
        <end position="169"/>
    </location>
</feature>
<dbReference type="AlphaFoldDB" id="A0A0E3V8N3"/>
<dbReference type="KEGG" id="srd:SD10_17590"/>
<keyword evidence="2" id="KW-0472">Membrane</keyword>
<keyword evidence="5" id="KW-1185">Reference proteome</keyword>